<evidence type="ECO:0000313" key="5">
    <source>
        <dbReference type="Proteomes" id="UP001202180"/>
    </source>
</evidence>
<accession>A0ABT0HQD7</accession>
<dbReference type="InterPro" id="IPR040919">
    <property type="entry name" value="Asparaginase_C"/>
</dbReference>
<gene>
    <name evidence="4" type="ORF">M0L20_18050</name>
</gene>
<protein>
    <submittedName>
        <fullName evidence="4">Asparaginase</fullName>
    </submittedName>
</protein>
<dbReference type="RefSeq" id="WP_248478395.1">
    <property type="nucleotide sequence ID" value="NZ_JALPRF010000003.1"/>
</dbReference>
<dbReference type="SUPFAM" id="SSF53774">
    <property type="entry name" value="Glutaminase/Asparaginase"/>
    <property type="match status" value="1"/>
</dbReference>
<dbReference type="EMBL" id="JALPRF010000003">
    <property type="protein sequence ID" value="MCK8493775.1"/>
    <property type="molecule type" value="Genomic_DNA"/>
</dbReference>
<dbReference type="Proteomes" id="UP001202180">
    <property type="component" value="Unassembled WGS sequence"/>
</dbReference>
<comment type="caution">
    <text evidence="4">The sequence shown here is derived from an EMBL/GenBank/DDBJ whole genome shotgun (WGS) entry which is preliminary data.</text>
</comment>
<dbReference type="InterPro" id="IPR036152">
    <property type="entry name" value="Asp/glu_Ase-like_sf"/>
</dbReference>
<dbReference type="Pfam" id="PF00710">
    <property type="entry name" value="Asparaginase"/>
    <property type="match status" value="1"/>
</dbReference>
<evidence type="ECO:0000313" key="4">
    <source>
        <dbReference type="EMBL" id="MCK8493775.1"/>
    </source>
</evidence>
<dbReference type="InterPro" id="IPR006033">
    <property type="entry name" value="AsnA_fam"/>
</dbReference>
<keyword evidence="5" id="KW-1185">Reference proteome</keyword>
<dbReference type="SFLD" id="SFLDS00057">
    <property type="entry name" value="Glutaminase/Asparaginase"/>
    <property type="match status" value="1"/>
</dbReference>
<proteinExistence type="predicted"/>
<dbReference type="InterPro" id="IPR041725">
    <property type="entry name" value="L-asparaginase_I"/>
</dbReference>
<evidence type="ECO:0000259" key="3">
    <source>
        <dbReference type="Pfam" id="PF17763"/>
    </source>
</evidence>
<dbReference type="Pfam" id="PF17763">
    <property type="entry name" value="Asparaginase_C"/>
    <property type="match status" value="1"/>
</dbReference>
<feature type="domain" description="Asparaginase/glutaminase C-terminal" evidence="3">
    <location>
        <begin position="235"/>
        <end position="350"/>
    </location>
</feature>
<dbReference type="InterPro" id="IPR027474">
    <property type="entry name" value="L-asparaginase_N"/>
</dbReference>
<name>A0ABT0HQD7_9BACT</name>
<dbReference type="SMART" id="SM00870">
    <property type="entry name" value="Asparaginase"/>
    <property type="match status" value="1"/>
</dbReference>
<feature type="domain" description="L-asparaginase N-terminal" evidence="2">
    <location>
        <begin position="20"/>
        <end position="215"/>
    </location>
</feature>
<dbReference type="PIRSF" id="PIRSF001220">
    <property type="entry name" value="L-ASNase_gatD"/>
    <property type="match status" value="1"/>
</dbReference>
<dbReference type="InterPro" id="IPR027473">
    <property type="entry name" value="L-asparaginase_C"/>
</dbReference>
<dbReference type="PANTHER" id="PTHR11707:SF28">
    <property type="entry name" value="60 KDA LYSOPHOSPHOLIPASE"/>
    <property type="match status" value="1"/>
</dbReference>
<sequence length="361" mass="39918">MEYKTVRINPVRPKQPRSSVLVIYTGGTFGMVYDPKASQLIPFNFEQVLERVPELNRLDFEITILTLPEIIDSSNMKPAVWVELAQLIERYYNEYDSFVILHGTDTMAYTASALSFMLTGLTKPVILTGAQLPIGVARTDARENFITALEIAADVDTSSQQEGRPIVPEVCVYFNSFLLRGNRATKHESVQFNAFTSENYPPLATAGVSIDYNRPYIRPYQADLSLRVQTALDSNVTILKLFPGITQPVVESILTIPNLRGVVLETFGAGNAPTDSWFLNTLEKAIDKGIVLFNVSQCNGGRVTQGRYQTSKRLQQIGVISGADSTTEAAITKLMVVLGREADPIQVRNLLSKSISGEISE</sequence>
<dbReference type="Gene3D" id="3.40.50.1170">
    <property type="entry name" value="L-asparaginase, N-terminal domain"/>
    <property type="match status" value="1"/>
</dbReference>
<reference evidence="4 5" key="1">
    <citation type="submission" date="2022-04" db="EMBL/GenBank/DDBJ databases">
        <title>Spirosoma sp. strain RP8 genome sequencing and assembly.</title>
        <authorList>
            <person name="Jung Y."/>
        </authorList>
    </citation>
    <scope>NUCLEOTIDE SEQUENCE [LARGE SCALE GENOMIC DNA]</scope>
    <source>
        <strain evidence="4 5">RP8</strain>
    </source>
</reference>
<dbReference type="PROSITE" id="PS51732">
    <property type="entry name" value="ASN_GLN_ASE_3"/>
    <property type="match status" value="1"/>
</dbReference>
<dbReference type="Gene3D" id="3.40.50.40">
    <property type="match status" value="1"/>
</dbReference>
<dbReference type="PANTHER" id="PTHR11707">
    <property type="entry name" value="L-ASPARAGINASE"/>
    <property type="match status" value="1"/>
</dbReference>
<dbReference type="CDD" id="cd08963">
    <property type="entry name" value="L-asparaginase_I"/>
    <property type="match status" value="1"/>
</dbReference>
<organism evidence="4 5">
    <name type="scientific">Spirosoma liriopis</name>
    <dbReference type="NCBI Taxonomy" id="2937440"/>
    <lineage>
        <taxon>Bacteria</taxon>
        <taxon>Pseudomonadati</taxon>
        <taxon>Bacteroidota</taxon>
        <taxon>Cytophagia</taxon>
        <taxon>Cytophagales</taxon>
        <taxon>Cytophagaceae</taxon>
        <taxon>Spirosoma</taxon>
    </lineage>
</organism>
<evidence type="ECO:0000256" key="1">
    <source>
        <dbReference type="ARBA" id="ARBA00022801"/>
    </source>
</evidence>
<keyword evidence="1" id="KW-0378">Hydrolase</keyword>
<dbReference type="InterPro" id="IPR037152">
    <property type="entry name" value="L-asparaginase_N_sf"/>
</dbReference>
<evidence type="ECO:0000259" key="2">
    <source>
        <dbReference type="Pfam" id="PF00710"/>
    </source>
</evidence>
<dbReference type="NCBIfam" id="TIGR00519">
    <property type="entry name" value="asnASE_I"/>
    <property type="match status" value="1"/>
</dbReference>
<dbReference type="InterPro" id="IPR006034">
    <property type="entry name" value="Asparaginase/glutaminase-like"/>
</dbReference>
<dbReference type="PIRSF" id="PIRSF500176">
    <property type="entry name" value="L_ASNase"/>
    <property type="match status" value="1"/>
</dbReference>
<dbReference type="PRINTS" id="PR00139">
    <property type="entry name" value="ASNGLNASE"/>
</dbReference>